<feature type="compositionally biased region" description="Polar residues" evidence="1">
    <location>
        <begin position="37"/>
        <end position="58"/>
    </location>
</feature>
<comment type="caution">
    <text evidence="2">The sequence shown here is derived from an EMBL/GenBank/DDBJ whole genome shotgun (WGS) entry which is preliminary data.</text>
</comment>
<gene>
    <name evidence="2" type="ORF">CEPIT_LOCUS11834</name>
</gene>
<organism evidence="2 3">
    <name type="scientific">Cuscuta epithymum</name>
    <dbReference type="NCBI Taxonomy" id="186058"/>
    <lineage>
        <taxon>Eukaryota</taxon>
        <taxon>Viridiplantae</taxon>
        <taxon>Streptophyta</taxon>
        <taxon>Embryophyta</taxon>
        <taxon>Tracheophyta</taxon>
        <taxon>Spermatophyta</taxon>
        <taxon>Magnoliopsida</taxon>
        <taxon>eudicotyledons</taxon>
        <taxon>Gunneridae</taxon>
        <taxon>Pentapetalae</taxon>
        <taxon>asterids</taxon>
        <taxon>lamiids</taxon>
        <taxon>Solanales</taxon>
        <taxon>Convolvulaceae</taxon>
        <taxon>Cuscuteae</taxon>
        <taxon>Cuscuta</taxon>
        <taxon>Cuscuta subgen. Cuscuta</taxon>
    </lineage>
</organism>
<name>A0AAV0D330_9ASTE</name>
<dbReference type="Proteomes" id="UP001152523">
    <property type="component" value="Unassembled WGS sequence"/>
</dbReference>
<evidence type="ECO:0000313" key="2">
    <source>
        <dbReference type="EMBL" id="CAH9091754.1"/>
    </source>
</evidence>
<evidence type="ECO:0000313" key="3">
    <source>
        <dbReference type="Proteomes" id="UP001152523"/>
    </source>
</evidence>
<dbReference type="EMBL" id="CAMAPF010000069">
    <property type="protein sequence ID" value="CAH9091754.1"/>
    <property type="molecule type" value="Genomic_DNA"/>
</dbReference>
<feature type="region of interest" description="Disordered" evidence="1">
    <location>
        <begin position="1"/>
        <end position="86"/>
    </location>
</feature>
<accession>A0AAV0D330</accession>
<keyword evidence="3" id="KW-1185">Reference proteome</keyword>
<protein>
    <submittedName>
        <fullName evidence="2">Uncharacterized protein</fullName>
    </submittedName>
</protein>
<feature type="compositionally biased region" description="Polar residues" evidence="1">
    <location>
        <begin position="66"/>
        <end position="86"/>
    </location>
</feature>
<dbReference type="AlphaFoldDB" id="A0AAV0D330"/>
<sequence>MPPCPYPSTPWNGQPSPRPHPGAGILGARPPQAHISGPSSTFTDMNSAMHTMTLTPPDNNWYMDTGATSHMTSDSGSQNGHNSNAV</sequence>
<proteinExistence type="predicted"/>
<reference evidence="2" key="1">
    <citation type="submission" date="2022-07" db="EMBL/GenBank/DDBJ databases">
        <authorList>
            <person name="Macas J."/>
            <person name="Novak P."/>
            <person name="Neumann P."/>
        </authorList>
    </citation>
    <scope>NUCLEOTIDE SEQUENCE</scope>
</reference>
<evidence type="ECO:0000256" key="1">
    <source>
        <dbReference type="SAM" id="MobiDB-lite"/>
    </source>
</evidence>